<proteinExistence type="predicted"/>
<evidence type="ECO:0000313" key="3">
    <source>
        <dbReference type="Proteomes" id="UP000652176"/>
    </source>
</evidence>
<feature type="domain" description="ATP-grasp fold PylC-type" evidence="1">
    <location>
        <begin position="109"/>
        <end position="265"/>
    </location>
</feature>
<dbReference type="Proteomes" id="UP000652176">
    <property type="component" value="Unassembled WGS sequence"/>
</dbReference>
<comment type="caution">
    <text evidence="2">The sequence shown here is derived from an EMBL/GenBank/DDBJ whole genome shotgun (WGS) entry which is preliminary data.</text>
</comment>
<dbReference type="InterPro" id="IPR016677">
    <property type="entry name" value="UCP016817_carboligase"/>
</dbReference>
<protein>
    <submittedName>
        <fullName evidence="2">ATP-grasp domain-containing protein</fullName>
    </submittedName>
</protein>
<dbReference type="InterPro" id="IPR003806">
    <property type="entry name" value="ATP-grasp_PylC-type"/>
</dbReference>
<evidence type="ECO:0000259" key="1">
    <source>
        <dbReference type="Pfam" id="PF02655"/>
    </source>
</evidence>
<dbReference type="SUPFAM" id="SSF56059">
    <property type="entry name" value="Glutathione synthetase ATP-binding domain-like"/>
    <property type="match status" value="1"/>
</dbReference>
<dbReference type="RefSeq" id="WP_192374203.1">
    <property type="nucleotide sequence ID" value="NZ_CAJHIV010000001.1"/>
</dbReference>
<dbReference type="PIRSF" id="PIRSF016817">
    <property type="entry name" value="UCP016817_carboligase"/>
    <property type="match status" value="1"/>
</dbReference>
<evidence type="ECO:0000313" key="2">
    <source>
        <dbReference type="EMBL" id="MBD9355869.1"/>
    </source>
</evidence>
<dbReference type="Gene3D" id="3.30.470.20">
    <property type="entry name" value="ATP-grasp fold, B domain"/>
    <property type="match status" value="1"/>
</dbReference>
<name>A0ABR9D0X0_9GAMM</name>
<accession>A0ABR9D0X0</accession>
<reference evidence="2 3" key="1">
    <citation type="submission" date="2020-09" db="EMBL/GenBank/DDBJ databases">
        <title>Methylomonas albis sp. nov. and Methylomonas fluvii sp. nov.: Two cold-adapted methanotrophs from the River Elbe and an amended description of Methylovulum psychrotolerans strain Eb1.</title>
        <authorList>
            <person name="Bussmann I.K."/>
            <person name="Klings K.-W."/>
            <person name="Warnstedt J."/>
            <person name="Hoppert M."/>
            <person name="Saborowski A."/>
            <person name="Horn F."/>
            <person name="Liebner S."/>
        </authorList>
    </citation>
    <scope>NUCLEOTIDE SEQUENCE [LARGE SCALE GENOMIC DNA]</scope>
    <source>
        <strain evidence="2 3">EbA</strain>
    </source>
</reference>
<dbReference type="EMBL" id="JACXSS010000001">
    <property type="protein sequence ID" value="MBD9355869.1"/>
    <property type="molecule type" value="Genomic_DNA"/>
</dbReference>
<organism evidence="2 3">
    <name type="scientific">Methylomonas albis</name>
    <dbReference type="NCBI Taxonomy" id="1854563"/>
    <lineage>
        <taxon>Bacteria</taxon>
        <taxon>Pseudomonadati</taxon>
        <taxon>Pseudomonadota</taxon>
        <taxon>Gammaproteobacteria</taxon>
        <taxon>Methylococcales</taxon>
        <taxon>Methylococcaceae</taxon>
        <taxon>Methylomonas</taxon>
    </lineage>
</organism>
<gene>
    <name evidence="2" type="ORF">IE877_08225</name>
</gene>
<sequence>MQSFLAPKCLLVIAKSARMLVQMCLDSGCEVVAIDCFTDSDTQQMTKQTYQVASLAWDDIRAAVEAAWRDYGLTHLLYGSGLERYPETLLNLEKHWQVIGNSAGTFQRIQDKHDFFARLDSLSIPHPEVVFTQPDDDLDWLLKPWRGEGGMGIRRCGSSADAAGGYWQRYIEGRSLSVLFVASRDRVELIGFNEQWTVKSDCEQSFVFAGIASHAEVSVSIQTEIADWIGRLVDTYELRGLNCMDFMLHDGQCYVLEVNARISASAQLYGKSLLLPHLQACENRLVDSVELLSEPSAYQIVYSQKNVTIPERLEWPIWAVDRPNPGAIVGKGEPICSIMATGKNSGQVRETLHRQQCILANLLEKGL</sequence>
<dbReference type="Pfam" id="PF02655">
    <property type="entry name" value="ATP-grasp_3"/>
    <property type="match status" value="1"/>
</dbReference>
<keyword evidence="3" id="KW-1185">Reference proteome</keyword>